<dbReference type="Proteomes" id="UP001219355">
    <property type="component" value="Chromosome 3"/>
</dbReference>
<dbReference type="AlphaFoldDB" id="A0AAF0DJU2"/>
<sequence>MILQTAFLQFRAIPRSIACPLRRDSSIVVSWISKRYSSGTQTALGTAKPLSTPKNAPLRLKPASPPPTRADERFRKFNFQLSQSSGPVDIFKAPSHRSYMFGAYSTALFCYLYGGYNFYATSVDPIVKVAKWQEYTFAGVCVLMAAMGTVFLRRGANLIASITATRSQGQTQLLIKVRRMVPFRKQREIIATPDQISFSRQLVVPQAHMTEEGRVAAQKQWESHRAISKVSFFKAPLKKTSLALWRLFMSSRRLFTQEHFAYVKVAGHNTEFRMDTMGEVSPELLLLEKGARHGVLS</sequence>
<keyword evidence="1" id="KW-0812">Transmembrane</keyword>
<gene>
    <name evidence="2" type="ORF">PRK78_005469</name>
</gene>
<keyword evidence="1" id="KW-0472">Membrane</keyword>
<evidence type="ECO:0000313" key="3">
    <source>
        <dbReference type="Proteomes" id="UP001219355"/>
    </source>
</evidence>
<evidence type="ECO:0000313" key="2">
    <source>
        <dbReference type="EMBL" id="WEW59987.1"/>
    </source>
</evidence>
<accession>A0AAF0DJU2</accession>
<proteinExistence type="predicted"/>
<feature type="transmembrane region" description="Helical" evidence="1">
    <location>
        <begin position="101"/>
        <end position="120"/>
    </location>
</feature>
<reference evidence="2" key="1">
    <citation type="submission" date="2023-03" db="EMBL/GenBank/DDBJ databases">
        <title>Emydomyces testavorans Genome Sequence.</title>
        <authorList>
            <person name="Hoyer L."/>
        </authorList>
    </citation>
    <scope>NUCLEOTIDE SEQUENCE</scope>
    <source>
        <strain evidence="2">16-2883</strain>
    </source>
</reference>
<feature type="transmembrane region" description="Helical" evidence="1">
    <location>
        <begin position="132"/>
        <end position="152"/>
    </location>
</feature>
<keyword evidence="1" id="KW-1133">Transmembrane helix</keyword>
<name>A0AAF0DJU2_9EURO</name>
<evidence type="ECO:0000256" key="1">
    <source>
        <dbReference type="SAM" id="Phobius"/>
    </source>
</evidence>
<dbReference type="EMBL" id="CP120629">
    <property type="protein sequence ID" value="WEW59987.1"/>
    <property type="molecule type" value="Genomic_DNA"/>
</dbReference>
<protein>
    <submittedName>
        <fullName evidence="2">Uncharacterized protein</fullName>
    </submittedName>
</protein>
<keyword evidence="3" id="KW-1185">Reference proteome</keyword>
<organism evidence="2 3">
    <name type="scientific">Emydomyces testavorans</name>
    <dbReference type="NCBI Taxonomy" id="2070801"/>
    <lineage>
        <taxon>Eukaryota</taxon>
        <taxon>Fungi</taxon>
        <taxon>Dikarya</taxon>
        <taxon>Ascomycota</taxon>
        <taxon>Pezizomycotina</taxon>
        <taxon>Eurotiomycetes</taxon>
        <taxon>Eurotiomycetidae</taxon>
        <taxon>Onygenales</taxon>
        <taxon>Nannizziopsiaceae</taxon>
        <taxon>Emydomyces</taxon>
    </lineage>
</organism>